<dbReference type="SUPFAM" id="SSF50978">
    <property type="entry name" value="WD40 repeat-like"/>
    <property type="match status" value="1"/>
</dbReference>
<dbReference type="OMA" id="AGSDDMF"/>
<dbReference type="InterPro" id="IPR001680">
    <property type="entry name" value="WD40_rpt"/>
</dbReference>
<organism evidence="11 12">
    <name type="scientific">Eimeria maxima</name>
    <name type="common">Coccidian parasite</name>
    <dbReference type="NCBI Taxonomy" id="5804"/>
    <lineage>
        <taxon>Eukaryota</taxon>
        <taxon>Sar</taxon>
        <taxon>Alveolata</taxon>
        <taxon>Apicomplexa</taxon>
        <taxon>Conoidasida</taxon>
        <taxon>Coccidia</taxon>
        <taxon>Eucoccidiorida</taxon>
        <taxon>Eimeriorina</taxon>
        <taxon>Eimeriidae</taxon>
        <taxon>Eimeria</taxon>
    </lineage>
</organism>
<dbReference type="GO" id="GO:0006888">
    <property type="term" value="P:endoplasmic reticulum to Golgi vesicle-mediated transport"/>
    <property type="evidence" value="ECO:0007669"/>
    <property type="project" value="TreeGrafter"/>
</dbReference>
<keyword evidence="4 7" id="KW-0853">WD repeat</keyword>
<dbReference type="PROSITE" id="PS50294">
    <property type="entry name" value="WD_REPEATS_REGION"/>
    <property type="match status" value="2"/>
</dbReference>
<reference evidence="11" key="1">
    <citation type="submission" date="2013-10" db="EMBL/GenBank/DDBJ databases">
        <title>Genomic analysis of the causative agents of coccidiosis in chickens.</title>
        <authorList>
            <person name="Reid A.J."/>
            <person name="Blake D."/>
            <person name="Billington K."/>
            <person name="Browne H."/>
            <person name="Dunn M."/>
            <person name="Hung S."/>
            <person name="Kawahara F."/>
            <person name="Miranda-Saavedra D."/>
            <person name="Mourier T."/>
            <person name="Nagra H."/>
            <person name="Otto T.D."/>
            <person name="Rawlings N."/>
            <person name="Sanchez A."/>
            <person name="Sanders M."/>
            <person name="Subramaniam C."/>
            <person name="Tay Y."/>
            <person name="Dear P."/>
            <person name="Doerig C."/>
            <person name="Gruber A."/>
            <person name="Parkinson J."/>
            <person name="Shirley M."/>
            <person name="Wan K.L."/>
            <person name="Berriman M."/>
            <person name="Tomley F."/>
            <person name="Pain A."/>
        </authorList>
    </citation>
    <scope>NUCLEOTIDE SEQUENCE [LARGE SCALE GENOMIC DNA]</scope>
    <source>
        <strain evidence="11">Weybridge</strain>
    </source>
</reference>
<gene>
    <name evidence="11" type="ORF">EMWEY_00001670</name>
</gene>
<dbReference type="InterPro" id="IPR050844">
    <property type="entry name" value="Coatomer_complex_subunit"/>
</dbReference>
<dbReference type="GO" id="GO:0006886">
    <property type="term" value="P:intracellular protein transport"/>
    <property type="evidence" value="ECO:0007669"/>
    <property type="project" value="InterPro"/>
</dbReference>
<dbReference type="RefSeq" id="XP_013334426.1">
    <property type="nucleotide sequence ID" value="XM_013478972.1"/>
</dbReference>
<feature type="repeat" description="WD" evidence="7">
    <location>
        <begin position="76"/>
        <end position="119"/>
    </location>
</feature>
<dbReference type="OrthoDB" id="354601at2759"/>
<dbReference type="InterPro" id="IPR056176">
    <property type="entry name" value="TPR_COPA_B"/>
</dbReference>
<dbReference type="InterPro" id="IPR015943">
    <property type="entry name" value="WD40/YVTN_repeat-like_dom_sf"/>
</dbReference>
<evidence type="ECO:0000256" key="2">
    <source>
        <dbReference type="ARBA" id="ARBA00022448"/>
    </source>
</evidence>
<keyword evidence="3" id="KW-0963">Cytoplasm</keyword>
<dbReference type="GO" id="GO:0000139">
    <property type="term" value="C:Golgi membrane"/>
    <property type="evidence" value="ECO:0007669"/>
    <property type="project" value="UniProtKB-SubCell"/>
</dbReference>
<dbReference type="GO" id="GO:0005198">
    <property type="term" value="F:structural molecule activity"/>
    <property type="evidence" value="ECO:0007669"/>
    <property type="project" value="InterPro"/>
</dbReference>
<dbReference type="PANTHER" id="PTHR19876:SF2">
    <property type="entry name" value="COATOMER SUBUNIT BETA"/>
    <property type="match status" value="1"/>
</dbReference>
<proteinExistence type="predicted"/>
<keyword evidence="5" id="KW-0677">Repeat</keyword>
<dbReference type="PANTHER" id="PTHR19876">
    <property type="entry name" value="COATOMER"/>
    <property type="match status" value="1"/>
</dbReference>
<feature type="region of interest" description="Disordered" evidence="8">
    <location>
        <begin position="598"/>
        <end position="617"/>
    </location>
</feature>
<feature type="domain" description="COPA/B TPR" evidence="10">
    <location>
        <begin position="299"/>
        <end position="447"/>
    </location>
</feature>
<dbReference type="Pfam" id="PF04053">
    <property type="entry name" value="B-prop_COPA_B_2nd"/>
    <property type="match status" value="1"/>
</dbReference>
<protein>
    <recommendedName>
        <fullName evidence="6">Beta'-coat protein</fullName>
    </recommendedName>
</protein>
<dbReference type="Pfam" id="PF00400">
    <property type="entry name" value="WD40"/>
    <property type="match status" value="2"/>
</dbReference>
<dbReference type="EMBL" id="HG719376">
    <property type="protein sequence ID" value="CDJ57778.1"/>
    <property type="molecule type" value="Genomic_DNA"/>
</dbReference>
<keyword evidence="12" id="KW-1185">Reference proteome</keyword>
<evidence type="ECO:0000256" key="5">
    <source>
        <dbReference type="ARBA" id="ARBA00022737"/>
    </source>
</evidence>
<evidence type="ECO:0000256" key="7">
    <source>
        <dbReference type="PROSITE-ProRule" id="PRU00221"/>
    </source>
</evidence>
<dbReference type="GO" id="GO:0030126">
    <property type="term" value="C:COPI vesicle coat"/>
    <property type="evidence" value="ECO:0007669"/>
    <property type="project" value="TreeGrafter"/>
</dbReference>
<dbReference type="Proteomes" id="UP000030763">
    <property type="component" value="Unassembled WGS sequence"/>
</dbReference>
<dbReference type="GO" id="GO:0006891">
    <property type="term" value="P:intra-Golgi vesicle-mediated transport"/>
    <property type="evidence" value="ECO:0007669"/>
    <property type="project" value="TreeGrafter"/>
</dbReference>
<feature type="repeat" description="WD" evidence="7">
    <location>
        <begin position="18"/>
        <end position="50"/>
    </location>
</feature>
<dbReference type="SMART" id="SM00320">
    <property type="entry name" value="WD40"/>
    <property type="match status" value="3"/>
</dbReference>
<reference evidence="11" key="2">
    <citation type="submission" date="2013-10" db="EMBL/GenBank/DDBJ databases">
        <authorList>
            <person name="Aslett M."/>
        </authorList>
    </citation>
    <scope>NUCLEOTIDE SEQUENCE [LARGE SCALE GENOMIC DNA]</scope>
    <source>
        <strain evidence="11">Weybridge</strain>
    </source>
</reference>
<evidence type="ECO:0000313" key="11">
    <source>
        <dbReference type="EMBL" id="CDJ57778.1"/>
    </source>
</evidence>
<dbReference type="Gene3D" id="1.25.40.470">
    <property type="match status" value="1"/>
</dbReference>
<evidence type="ECO:0000259" key="10">
    <source>
        <dbReference type="Pfam" id="PF23953"/>
    </source>
</evidence>
<dbReference type="GO" id="GO:0006890">
    <property type="term" value="P:retrograde vesicle-mediated transport, Golgi to endoplasmic reticulum"/>
    <property type="evidence" value="ECO:0007669"/>
    <property type="project" value="TreeGrafter"/>
</dbReference>
<evidence type="ECO:0000256" key="6">
    <source>
        <dbReference type="ARBA" id="ARBA00032920"/>
    </source>
</evidence>
<evidence type="ECO:0000256" key="1">
    <source>
        <dbReference type="ARBA" id="ARBA00004255"/>
    </source>
</evidence>
<accession>U6M3Y4</accession>
<keyword evidence="2" id="KW-0813">Transport</keyword>
<feature type="domain" description="COPA/B second beta-propeller" evidence="9">
    <location>
        <begin position="179"/>
        <end position="297"/>
    </location>
</feature>
<dbReference type="Pfam" id="PF23953">
    <property type="entry name" value="TPR_COPA_B"/>
    <property type="match status" value="1"/>
</dbReference>
<sequence>MTIKLWDLDDGWARLCSFEGHSHYVMQAVWSPRDSSIFASCSLDRSIKVWGIGSYGAGSKGSSGSSGIVSSPHFTLLGHERGVNAIAYSNSGERPYLVSGADDATVRVWDYQTKQCIQVLTGHNANVCAVLFPVGGLHAFPVLVSGDIFPQSISHHPNGRFIAVVGDGEYVIYTAQAYNFTPPFIVEEIFGGYLLGLRSEDAICFYDWNSYRLIRRIEALPTAVYWSDDGLYVALVTKEAGASSISGDSSNNLYILRHDKFAVMAANAAKAAEEENGIQIAFEQIFQAEESVKSGIWGAIARGDLQAAEDLFPLLGENDYNEAAITLQSHGYIAEALSVARDEKLRFDLALEIGNLQLCAEIIRSSSSSSTIKRQSWAAVGDAALQKGLFTLAAAAFWECGDYPSLLLLYSSSGDVKRLRQLAAAAAAAQQQQVAFLPAYPSERSDAFPDLEIAKQAEDITKELYKRKIRASNYNKIKEILEADILNTLQEQGPHAEQQQQQQQQQQYSVPYAAAANPFARQQQSPLGSRPGSYEGALQQQQQQQQQQQLYNELQHEHRDLAQQLQQQQDFLEEEAKRLDDDSWGAAEGTAAPAAAAAGAAAAATEEEADRYCEDTV</sequence>
<feature type="region of interest" description="Disordered" evidence="8">
    <location>
        <begin position="521"/>
        <end position="545"/>
    </location>
</feature>
<comment type="subcellular location">
    <subcellularLocation>
        <location evidence="1">Golgi apparatus membrane</location>
        <topology evidence="1">Peripheral membrane protein</topology>
        <orientation evidence="1">Cytoplasmic side</orientation>
    </subcellularLocation>
</comment>
<evidence type="ECO:0000259" key="9">
    <source>
        <dbReference type="Pfam" id="PF04053"/>
    </source>
</evidence>
<evidence type="ECO:0000313" key="12">
    <source>
        <dbReference type="Proteomes" id="UP000030763"/>
    </source>
</evidence>
<dbReference type="InterPro" id="IPR006692">
    <property type="entry name" value="Beta-prop_COPA/B_2nd"/>
</dbReference>
<evidence type="ECO:0000256" key="8">
    <source>
        <dbReference type="SAM" id="MobiDB-lite"/>
    </source>
</evidence>
<dbReference type="VEuPathDB" id="ToxoDB:EMWEY_00001670"/>
<name>U6M3Y4_EIMMA</name>
<dbReference type="InterPro" id="IPR036322">
    <property type="entry name" value="WD40_repeat_dom_sf"/>
</dbReference>
<dbReference type="AlphaFoldDB" id="U6M3Y4"/>
<evidence type="ECO:0000256" key="4">
    <source>
        <dbReference type="ARBA" id="ARBA00022574"/>
    </source>
</evidence>
<dbReference type="Gene3D" id="2.130.10.10">
    <property type="entry name" value="YVTN repeat-like/Quinoprotein amine dehydrogenase"/>
    <property type="match status" value="1"/>
</dbReference>
<dbReference type="PROSITE" id="PS50082">
    <property type="entry name" value="WD_REPEATS_2"/>
    <property type="match status" value="2"/>
</dbReference>
<dbReference type="GeneID" id="25334153"/>
<evidence type="ECO:0000256" key="3">
    <source>
        <dbReference type="ARBA" id="ARBA00022490"/>
    </source>
</evidence>